<sequence length="353" mass="36438">MPPARPTPPAPAPAGPPPASGLLAGGSKAPAALARPSGTFAMVAMDQRDSLRTMMAARLPGADGRGGTGAAVPDSALTEFKLAVARRLGPAASALLIDGDYGYRALMDEAVLPETCAPILAVDTLDQRPGGPVEDTGLDESADPAAAAAEGTRGLKLLVVWRRDAHRQRRVELAARFIELCRAAGLASVLEPVARPTREEESANTFRLNDAIVEAARELAPLRPSLYKCQVPDGGTGTVAETAAQAERIDRAVEVPWVVLSQGVEPSAFPRAVEAACRAGASGFLAGRALWTDALDAHDRDARLGGPCLERLRRLGETVDAYGRPWWDAPAASAGTAPAGRDAAEAAGGDGAA</sequence>
<dbReference type="SMART" id="SM01133">
    <property type="entry name" value="DeoC"/>
    <property type="match status" value="1"/>
</dbReference>
<gene>
    <name evidence="4" type="ORF">GCM10012287_06010</name>
</gene>
<dbReference type="RefSeq" id="WP_189035459.1">
    <property type="nucleotide sequence ID" value="NZ_BMMP01000002.1"/>
</dbReference>
<evidence type="ECO:0000313" key="5">
    <source>
        <dbReference type="Proteomes" id="UP000631535"/>
    </source>
</evidence>
<dbReference type="InterPro" id="IPR013785">
    <property type="entry name" value="Aldolase_TIM"/>
</dbReference>
<dbReference type="Proteomes" id="UP000631535">
    <property type="component" value="Unassembled WGS sequence"/>
</dbReference>
<dbReference type="EMBL" id="BMMP01000002">
    <property type="protein sequence ID" value="GGO43268.1"/>
    <property type="molecule type" value="Genomic_DNA"/>
</dbReference>
<dbReference type="SUPFAM" id="SSF51569">
    <property type="entry name" value="Aldolase"/>
    <property type="match status" value="1"/>
</dbReference>
<comment type="similarity">
    <text evidence="1">Belongs to the aldolase LacD family.</text>
</comment>
<name>A0ABQ2LUJ2_9ACTN</name>
<protein>
    <submittedName>
        <fullName evidence="4">Sulfofructosephosphate aldolase</fullName>
    </submittedName>
</protein>
<evidence type="ECO:0000256" key="1">
    <source>
        <dbReference type="ARBA" id="ARBA00008679"/>
    </source>
</evidence>
<dbReference type="InterPro" id="IPR050552">
    <property type="entry name" value="LacD_aldolase"/>
</dbReference>
<evidence type="ECO:0000313" key="4">
    <source>
        <dbReference type="EMBL" id="GGO43268.1"/>
    </source>
</evidence>
<reference evidence="5" key="1">
    <citation type="journal article" date="2019" name="Int. J. Syst. Evol. Microbiol.">
        <title>The Global Catalogue of Microorganisms (GCM) 10K type strain sequencing project: providing services to taxonomists for standard genome sequencing and annotation.</title>
        <authorList>
            <consortium name="The Broad Institute Genomics Platform"/>
            <consortium name="The Broad Institute Genome Sequencing Center for Infectious Disease"/>
            <person name="Wu L."/>
            <person name="Ma J."/>
        </authorList>
    </citation>
    <scope>NUCLEOTIDE SEQUENCE [LARGE SCALE GENOMIC DNA]</scope>
    <source>
        <strain evidence="5">CGMCC 4.7178</strain>
    </source>
</reference>
<feature type="compositionally biased region" description="Low complexity" evidence="3">
    <location>
        <begin position="332"/>
        <end position="347"/>
    </location>
</feature>
<dbReference type="InterPro" id="IPR002915">
    <property type="entry name" value="DeoC/FbaB/LacD_aldolase"/>
</dbReference>
<organism evidence="4 5">
    <name type="scientific">Streptomyces daqingensis</name>
    <dbReference type="NCBI Taxonomy" id="1472640"/>
    <lineage>
        <taxon>Bacteria</taxon>
        <taxon>Bacillati</taxon>
        <taxon>Actinomycetota</taxon>
        <taxon>Actinomycetes</taxon>
        <taxon>Kitasatosporales</taxon>
        <taxon>Streptomycetaceae</taxon>
        <taxon>Streptomyces</taxon>
    </lineage>
</organism>
<accession>A0ABQ2LUJ2</accession>
<evidence type="ECO:0000256" key="2">
    <source>
        <dbReference type="ARBA" id="ARBA00023239"/>
    </source>
</evidence>
<dbReference type="PANTHER" id="PTHR39340:SF1">
    <property type="entry name" value="SULFOFRUCTOSEPHOSPHATE ALDOLASE"/>
    <property type="match status" value="1"/>
</dbReference>
<evidence type="ECO:0000256" key="3">
    <source>
        <dbReference type="SAM" id="MobiDB-lite"/>
    </source>
</evidence>
<dbReference type="PANTHER" id="PTHR39340">
    <property type="entry name" value="SULFOFRUCTOSEPHOSPHATE ALDOLASE"/>
    <property type="match status" value="1"/>
</dbReference>
<keyword evidence="2" id="KW-0456">Lyase</keyword>
<dbReference type="Pfam" id="PF01791">
    <property type="entry name" value="DeoC"/>
    <property type="match status" value="1"/>
</dbReference>
<feature type="region of interest" description="Disordered" evidence="3">
    <location>
        <begin position="1"/>
        <end position="28"/>
    </location>
</feature>
<feature type="compositionally biased region" description="Pro residues" evidence="3">
    <location>
        <begin position="1"/>
        <end position="19"/>
    </location>
</feature>
<keyword evidence="5" id="KW-1185">Reference proteome</keyword>
<comment type="caution">
    <text evidence="4">The sequence shown here is derived from an EMBL/GenBank/DDBJ whole genome shotgun (WGS) entry which is preliminary data.</text>
</comment>
<proteinExistence type="inferred from homology"/>
<dbReference type="Gene3D" id="3.20.20.70">
    <property type="entry name" value="Aldolase class I"/>
    <property type="match status" value="1"/>
</dbReference>
<feature type="region of interest" description="Disordered" evidence="3">
    <location>
        <begin position="332"/>
        <end position="353"/>
    </location>
</feature>